<organism evidence="6 7">
    <name type="scientific">Frankliniella occidentalis</name>
    <name type="common">Western flower thrips</name>
    <name type="synonym">Euthrips occidentalis</name>
    <dbReference type="NCBI Taxonomy" id="133901"/>
    <lineage>
        <taxon>Eukaryota</taxon>
        <taxon>Metazoa</taxon>
        <taxon>Ecdysozoa</taxon>
        <taxon>Arthropoda</taxon>
        <taxon>Hexapoda</taxon>
        <taxon>Insecta</taxon>
        <taxon>Pterygota</taxon>
        <taxon>Neoptera</taxon>
        <taxon>Paraneoptera</taxon>
        <taxon>Thysanoptera</taxon>
        <taxon>Terebrantia</taxon>
        <taxon>Thripoidea</taxon>
        <taxon>Thripidae</taxon>
        <taxon>Frankliniella</taxon>
    </lineage>
</organism>
<feature type="binding site" evidence="3">
    <location>
        <begin position="121"/>
        <end position="134"/>
    </location>
    <ligand>
        <name>acetyl-CoA</name>
        <dbReference type="ChEBI" id="CHEBI:57288"/>
    </ligand>
</feature>
<feature type="compositionally biased region" description="Low complexity" evidence="4">
    <location>
        <begin position="196"/>
        <end position="210"/>
    </location>
</feature>
<feature type="region of interest" description="Disordered" evidence="4">
    <location>
        <begin position="194"/>
        <end position="237"/>
    </location>
</feature>
<name>A0A9C6XWD4_FRAOC</name>
<evidence type="ECO:0000256" key="1">
    <source>
        <dbReference type="ARBA" id="ARBA00022679"/>
    </source>
</evidence>
<evidence type="ECO:0000313" key="7">
    <source>
        <dbReference type="RefSeq" id="XP_052133257.1"/>
    </source>
</evidence>
<feature type="domain" description="N-acetyltransferase" evidence="5">
    <location>
        <begin position="1"/>
        <end position="187"/>
    </location>
</feature>
<dbReference type="Pfam" id="PF05301">
    <property type="entry name" value="Acetyltransf_16"/>
    <property type="match status" value="1"/>
</dbReference>
<dbReference type="HAMAP" id="MF_03130">
    <property type="entry name" value="mec17"/>
    <property type="match status" value="1"/>
</dbReference>
<dbReference type="PROSITE" id="PS51730">
    <property type="entry name" value="GNAT_ATAT"/>
    <property type="match status" value="1"/>
</dbReference>
<dbReference type="EC" id="2.3.1.108" evidence="3"/>
<comment type="catalytic activity">
    <reaction evidence="3">
        <text>L-lysyl-[alpha-tubulin] + acetyl-CoA = N(6)-acetyl-L-lysyl-[alpha-tubulin] + CoA + H(+)</text>
        <dbReference type="Rhea" id="RHEA:15277"/>
        <dbReference type="Rhea" id="RHEA-COMP:11278"/>
        <dbReference type="Rhea" id="RHEA-COMP:11279"/>
        <dbReference type="ChEBI" id="CHEBI:15378"/>
        <dbReference type="ChEBI" id="CHEBI:29969"/>
        <dbReference type="ChEBI" id="CHEBI:57287"/>
        <dbReference type="ChEBI" id="CHEBI:57288"/>
        <dbReference type="ChEBI" id="CHEBI:61930"/>
        <dbReference type="EC" id="2.3.1.108"/>
    </reaction>
</comment>
<dbReference type="GO" id="GO:0048666">
    <property type="term" value="P:neuron development"/>
    <property type="evidence" value="ECO:0007669"/>
    <property type="project" value="UniProtKB-UniRule"/>
</dbReference>
<feature type="region of interest" description="Disordered" evidence="4">
    <location>
        <begin position="249"/>
        <end position="268"/>
    </location>
</feature>
<gene>
    <name evidence="7" type="primary">LOC113212172</name>
</gene>
<accession>A0A9C6XWD4</accession>
<dbReference type="GO" id="GO:0070507">
    <property type="term" value="P:regulation of microtubule cytoskeleton organization"/>
    <property type="evidence" value="ECO:0007669"/>
    <property type="project" value="UniProtKB-UniRule"/>
</dbReference>
<evidence type="ECO:0000256" key="3">
    <source>
        <dbReference type="HAMAP-Rule" id="MF_03130"/>
    </source>
</evidence>
<dbReference type="RefSeq" id="XP_052133257.1">
    <property type="nucleotide sequence ID" value="XM_052277297.1"/>
</dbReference>
<dbReference type="OrthoDB" id="447510at2759"/>
<dbReference type="PANTHER" id="PTHR12327">
    <property type="entry name" value="ALPHA-TUBULIN N-ACETYLTRANSFERASE 1"/>
    <property type="match status" value="1"/>
</dbReference>
<feature type="site" description="Crucial for catalytic activity" evidence="3">
    <location>
        <position position="56"/>
    </location>
</feature>
<dbReference type="Proteomes" id="UP000504606">
    <property type="component" value="Unplaced"/>
</dbReference>
<keyword evidence="1 3" id="KW-0808">Transferase</keyword>
<comment type="similarity">
    <text evidence="3">Belongs to the acetyltransferase ATAT1 family.</text>
</comment>
<sequence>MEFNFSINALFKEKIVKVKNNLLPENYSSDRRGDGDVVSKVADVLDKMGVVSAKAQNLPVAITSASKLRNTDHVVYVMTDPDGNKGHGTVVGILKVGSKKLFIYNMTGVQWEMEPLCVLDFYVHESKQRTGCGRLLFDYMLQDQRISPNHLALDQPSESFLSFMCKHYGLDSIIPQMNSFVVYDCFFDGRSDKGRGSSSHGSTGSKTRTTVQSVKAYSRSHEPSTPSYGRHSAKKAGSVMAEYMQDPSLMSRNGNRHSSLPTNQSPVKTSAYKIQTAEEVNGLDSQAQMRPTSLPEKLNGPCSTSESNHPFETLVDVPDASGDNSIENGANAATPEEVPGKLDLKFHHTHLCEYCDEWSTNHQSVPLAQYGHYWSSISGLFSEDQDSQTDGEMYQNGNSSKHRVRKVSNIPMGEDVVDVDEAEPPKLNSDQNDHPFRVGTNGSRDVRIKKTMFQNLSPYRK</sequence>
<keyword evidence="2 3" id="KW-0012">Acyltransferase</keyword>
<evidence type="ECO:0000313" key="6">
    <source>
        <dbReference type="Proteomes" id="UP000504606"/>
    </source>
</evidence>
<reference evidence="7" key="1">
    <citation type="submission" date="2025-08" db="UniProtKB">
        <authorList>
            <consortium name="RefSeq"/>
        </authorList>
    </citation>
    <scope>IDENTIFICATION</scope>
    <source>
        <tissue evidence="7">Whole organism</tissue>
    </source>
</reference>
<evidence type="ECO:0000256" key="2">
    <source>
        <dbReference type="ARBA" id="ARBA00023315"/>
    </source>
</evidence>
<dbReference type="GO" id="GO:0005874">
    <property type="term" value="C:microtubule"/>
    <property type="evidence" value="ECO:0007669"/>
    <property type="project" value="InterPro"/>
</dbReference>
<dbReference type="Gene3D" id="3.40.630.30">
    <property type="match status" value="1"/>
</dbReference>
<evidence type="ECO:0000259" key="5">
    <source>
        <dbReference type="PROSITE" id="PS51730"/>
    </source>
</evidence>
<evidence type="ECO:0000256" key="4">
    <source>
        <dbReference type="SAM" id="MobiDB-lite"/>
    </source>
</evidence>
<dbReference type="GeneID" id="113212172"/>
<keyword evidence="6" id="KW-1185">Reference proteome</keyword>
<comment type="caution">
    <text evidence="3">Lacks conserved residue(s) required for the propagation of feature annotation.</text>
</comment>
<proteinExistence type="inferred from homology"/>
<dbReference type="InterPro" id="IPR007965">
    <property type="entry name" value="GNAT_ATAT"/>
</dbReference>
<dbReference type="AlphaFoldDB" id="A0A9C6XWD4"/>
<feature type="region of interest" description="Disordered" evidence="4">
    <location>
        <begin position="420"/>
        <end position="444"/>
    </location>
</feature>
<feature type="region of interest" description="Disordered" evidence="4">
    <location>
        <begin position="296"/>
        <end position="336"/>
    </location>
</feature>
<dbReference type="GO" id="GO:0019799">
    <property type="term" value="F:tubulin N-acetyltransferase activity"/>
    <property type="evidence" value="ECO:0007669"/>
    <property type="project" value="UniProtKB-UniRule"/>
</dbReference>
<feature type="compositionally biased region" description="Polar residues" evidence="4">
    <location>
        <begin position="301"/>
        <end position="310"/>
    </location>
</feature>
<comment type="function">
    <text evidence="3">Specifically acetylates 'Lys-40' in alpha-tubulin on the lumenal side of microtubules. Promotes microtubule destabilization and accelerates microtubule dynamics; this activity may be independent of acetylation activity. Acetylates alpha-tubulin with a slow enzymatic rate, due to a catalytic site that is not optimized for acetyl transfer. Enters the microtubule through each end and diffuses quickly throughout the lumen of microtubules. Acetylates only long/old microtubules because of its slow acetylation rate since it does not have time to act on dynamically unstable microtubules before the enzyme is released.</text>
</comment>
<dbReference type="PANTHER" id="PTHR12327:SF0">
    <property type="entry name" value="ALPHA-TUBULIN N-ACETYLTRANSFERASE 1"/>
    <property type="match status" value="1"/>
</dbReference>
<dbReference type="InterPro" id="IPR038746">
    <property type="entry name" value="Atat"/>
</dbReference>
<protein>
    <recommendedName>
        <fullName evidence="3">Alpha-tubulin N-acetyltransferase</fullName>
        <shortName evidence="3">Alpha-TAT</shortName>
        <shortName evidence="3">TAT</shortName>
        <ecNumber evidence="3">2.3.1.108</ecNumber>
    </recommendedName>
    <alternativeName>
        <fullName evidence="3">Acetyltransferase mec-17 homolog</fullName>
    </alternativeName>
</protein>